<sequence>MVEELKQQMSLDIAAARTLTTTTKSVPQMQEITSRWLLRILPWVQVSGGTYRVNRRMSYALGDGLLTFTSNGTHVRVIPGELMELPWLQGLDDADLLNTLADRFVQQEFESGEMIVQANQPADRIVLIAYGKANKLGTGKYGDQTVLEMLADGEYFGSPSLLAGNWPYTVQAATHCTVLSLPSHTLQELLNQSPKLRAQVELAQETAQKPQNRYGEAAIDLASGHEGEPDLPGTFVDYDDSPREYSLSVAQTVLRVHTRVADLYNEPMNQVEQQLRLTIEALRERQEHELINNREFGLLHNVDRKQLLQTRVGPPTPDDFDEMLALVRDAGAFFAHPRAIAAFGKECNRLGLYPQTLSIHGGTVPSWRGLPIFPCNKIPVTEANSSSILVMRTGEENQGVIGLHQIGIPDEYQPGLSVRFMGINEKAIISYLVSAYYSAAILVPDALAILENVEIGRS</sequence>
<dbReference type="GO" id="GO:0003700">
    <property type="term" value="F:DNA-binding transcription factor activity"/>
    <property type="evidence" value="ECO:0007669"/>
    <property type="project" value="TreeGrafter"/>
</dbReference>
<dbReference type="SUPFAM" id="SSF51206">
    <property type="entry name" value="cAMP-binding domain-like"/>
    <property type="match status" value="1"/>
</dbReference>
<feature type="domain" description="Cyclic nucleotide-binding" evidence="1">
    <location>
        <begin position="93"/>
        <end position="197"/>
    </location>
</feature>
<dbReference type="PANTHER" id="PTHR24567:SF74">
    <property type="entry name" value="HTH-TYPE TRANSCRIPTIONAL REGULATOR ARCR"/>
    <property type="match status" value="1"/>
</dbReference>
<dbReference type="PANTHER" id="PTHR24567">
    <property type="entry name" value="CRP FAMILY TRANSCRIPTIONAL REGULATORY PROTEIN"/>
    <property type="match status" value="1"/>
</dbReference>
<organism evidence="2 3">
    <name type="scientific">Reticulibacter mediterranei</name>
    <dbReference type="NCBI Taxonomy" id="2778369"/>
    <lineage>
        <taxon>Bacteria</taxon>
        <taxon>Bacillati</taxon>
        <taxon>Chloroflexota</taxon>
        <taxon>Ktedonobacteria</taxon>
        <taxon>Ktedonobacterales</taxon>
        <taxon>Reticulibacteraceae</taxon>
        <taxon>Reticulibacter</taxon>
    </lineage>
</organism>
<comment type="caution">
    <text evidence="2">The sequence shown here is derived from an EMBL/GenBank/DDBJ whole genome shotgun (WGS) entry which is preliminary data.</text>
</comment>
<evidence type="ECO:0000259" key="1">
    <source>
        <dbReference type="PROSITE" id="PS50042"/>
    </source>
</evidence>
<accession>A0A8J3IQR2</accession>
<dbReference type="EMBL" id="BNJK01000001">
    <property type="protein sequence ID" value="GHO94576.1"/>
    <property type="molecule type" value="Genomic_DNA"/>
</dbReference>
<dbReference type="InterPro" id="IPR049817">
    <property type="entry name" value="Encap_f2b"/>
</dbReference>
<evidence type="ECO:0000313" key="2">
    <source>
        <dbReference type="EMBL" id="GHO94576.1"/>
    </source>
</evidence>
<dbReference type="RefSeq" id="WP_220205304.1">
    <property type="nucleotide sequence ID" value="NZ_BNJK01000001.1"/>
</dbReference>
<dbReference type="CDD" id="cd00038">
    <property type="entry name" value="CAP_ED"/>
    <property type="match status" value="1"/>
</dbReference>
<dbReference type="InterPro" id="IPR050397">
    <property type="entry name" value="Env_Response_Regulators"/>
</dbReference>
<dbReference type="InterPro" id="IPR000595">
    <property type="entry name" value="cNMP-bd_dom"/>
</dbReference>
<dbReference type="InterPro" id="IPR045641">
    <property type="entry name" value="SrpI-like"/>
</dbReference>
<protein>
    <submittedName>
        <fullName evidence="2">Crp/Fnr family transcriptional regulator</fullName>
    </submittedName>
</protein>
<dbReference type="PROSITE" id="PS50042">
    <property type="entry name" value="CNMP_BINDING_3"/>
    <property type="match status" value="1"/>
</dbReference>
<name>A0A8J3IQR2_9CHLR</name>
<proteinExistence type="predicted"/>
<dbReference type="SMART" id="SM00100">
    <property type="entry name" value="cNMP"/>
    <property type="match status" value="1"/>
</dbReference>
<keyword evidence="3" id="KW-1185">Reference proteome</keyword>
<dbReference type="GO" id="GO:0005829">
    <property type="term" value="C:cytosol"/>
    <property type="evidence" value="ECO:0007669"/>
    <property type="project" value="TreeGrafter"/>
</dbReference>
<reference evidence="2" key="1">
    <citation type="submission" date="2020-10" db="EMBL/GenBank/DDBJ databases">
        <title>Taxonomic study of unclassified bacteria belonging to the class Ktedonobacteria.</title>
        <authorList>
            <person name="Yabe S."/>
            <person name="Wang C.M."/>
            <person name="Zheng Y."/>
            <person name="Sakai Y."/>
            <person name="Cavaletti L."/>
            <person name="Monciardini P."/>
            <person name="Donadio S."/>
        </authorList>
    </citation>
    <scope>NUCLEOTIDE SEQUENCE</scope>
    <source>
        <strain evidence="2">ID150040</strain>
    </source>
</reference>
<dbReference type="Proteomes" id="UP000597444">
    <property type="component" value="Unassembled WGS sequence"/>
</dbReference>
<dbReference type="Pfam" id="PF00027">
    <property type="entry name" value="cNMP_binding"/>
    <property type="match status" value="1"/>
</dbReference>
<dbReference type="Gene3D" id="2.60.120.10">
    <property type="entry name" value="Jelly Rolls"/>
    <property type="match status" value="1"/>
</dbReference>
<gene>
    <name evidence="2" type="ORF">KSF_046240</name>
</gene>
<evidence type="ECO:0000313" key="3">
    <source>
        <dbReference type="Proteomes" id="UP000597444"/>
    </source>
</evidence>
<dbReference type="AlphaFoldDB" id="A0A8J3IQR2"/>
<dbReference type="InterPro" id="IPR014710">
    <property type="entry name" value="RmlC-like_jellyroll"/>
</dbReference>
<dbReference type="InterPro" id="IPR018490">
    <property type="entry name" value="cNMP-bd_dom_sf"/>
</dbReference>
<dbReference type="Pfam" id="PF19307">
    <property type="entry name" value="SrpI-like"/>
    <property type="match status" value="1"/>
</dbReference>
<dbReference type="NCBIfam" id="NF041163">
    <property type="entry name" value="encap_f2b"/>
    <property type="match status" value="1"/>
</dbReference>